<dbReference type="Gene3D" id="3.60.15.10">
    <property type="entry name" value="Ribonuclease Z/Hydroxyacylglutathione hydrolase-like"/>
    <property type="match status" value="1"/>
</dbReference>
<sequence>MRKSRNAKVHPPIIENGKFLNIEETPQLAKEASYGKVLKKNFKKPKDAFPSKELPYVTTNLKNLTAPKPVFVWFGHSSYLLSCKGFNLLVDPVFSGSASPFSFMIKAYEGADYYKAEDMPNIDVLLQTHNHYDHLDKDTIISLSGQTMDFVVSKNVGADLKKWDVPAKSITELEWGEEVVISNDLKITATPARHFSGRGLKRDTSLWSSFVVEFFGMKIFVGGDSGYGNHFKEIGEAFGPFDIALLECGQYDDFWPYIHMKPEETLQAAEDIKAAKLIPVHWGKFTLANHPWNESISRITSAAENSNIQLITPKIGEIVDLSGAKVFENWWENY</sequence>
<evidence type="ECO:0000259" key="1">
    <source>
        <dbReference type="Pfam" id="PF12706"/>
    </source>
</evidence>
<dbReference type="PANTHER" id="PTHR15032:SF4">
    <property type="entry name" value="N-ACYL-PHOSPHATIDYLETHANOLAMINE-HYDROLYZING PHOSPHOLIPASE D"/>
    <property type="match status" value="1"/>
</dbReference>
<dbReference type="Pfam" id="PF12706">
    <property type="entry name" value="Lactamase_B_2"/>
    <property type="match status" value="1"/>
</dbReference>
<protein>
    <submittedName>
        <fullName evidence="2">MBL fold metallo-hydrolase</fullName>
    </submittedName>
</protein>
<dbReference type="RefSeq" id="WP_281763316.1">
    <property type="nucleotide sequence ID" value="NZ_BRVO01000001.1"/>
</dbReference>
<dbReference type="PANTHER" id="PTHR15032">
    <property type="entry name" value="N-ACYL-PHOSPHATIDYLETHANOLAMINE-HYDROLYZING PHOSPHOLIPASE D"/>
    <property type="match status" value="1"/>
</dbReference>
<proteinExistence type="predicted"/>
<evidence type="ECO:0000313" key="2">
    <source>
        <dbReference type="EMBL" id="GLB47647.1"/>
    </source>
</evidence>
<dbReference type="Proteomes" id="UP001143543">
    <property type="component" value="Unassembled WGS sequence"/>
</dbReference>
<dbReference type="PIRSF" id="PIRSF038896">
    <property type="entry name" value="NAPE-PLD"/>
    <property type="match status" value="1"/>
</dbReference>
<organism evidence="2 3">
    <name type="scientific">Neptunitalea lumnitzerae</name>
    <dbReference type="NCBI Taxonomy" id="2965509"/>
    <lineage>
        <taxon>Bacteria</taxon>
        <taxon>Pseudomonadati</taxon>
        <taxon>Bacteroidota</taxon>
        <taxon>Flavobacteriia</taxon>
        <taxon>Flavobacteriales</taxon>
        <taxon>Flavobacteriaceae</taxon>
        <taxon>Neptunitalea</taxon>
    </lineage>
</organism>
<reference evidence="2" key="1">
    <citation type="submission" date="2022-07" db="EMBL/GenBank/DDBJ databases">
        <title>Taxonomy of Novel Oxalotrophic and Methylotrophic Bacteria.</title>
        <authorList>
            <person name="Sahin N."/>
            <person name="Tani A."/>
        </authorList>
    </citation>
    <scope>NUCLEOTIDE SEQUENCE</scope>
    <source>
        <strain evidence="2">Y10</strain>
    </source>
</reference>
<dbReference type="InterPro" id="IPR024884">
    <property type="entry name" value="NAPE-PLD"/>
</dbReference>
<gene>
    <name evidence="2" type="ORF">Y10_00150</name>
</gene>
<keyword evidence="3" id="KW-1185">Reference proteome</keyword>
<feature type="domain" description="Metallo-beta-lactamase" evidence="1">
    <location>
        <begin position="87"/>
        <end position="282"/>
    </location>
</feature>
<dbReference type="InterPro" id="IPR036866">
    <property type="entry name" value="RibonucZ/Hydroxyglut_hydro"/>
</dbReference>
<dbReference type="EMBL" id="BRVO01000001">
    <property type="protein sequence ID" value="GLB47647.1"/>
    <property type="molecule type" value="Genomic_DNA"/>
</dbReference>
<comment type="caution">
    <text evidence="2">The sequence shown here is derived from an EMBL/GenBank/DDBJ whole genome shotgun (WGS) entry which is preliminary data.</text>
</comment>
<evidence type="ECO:0000313" key="3">
    <source>
        <dbReference type="Proteomes" id="UP001143543"/>
    </source>
</evidence>
<name>A0ABQ5ME73_9FLAO</name>
<dbReference type="SUPFAM" id="SSF56281">
    <property type="entry name" value="Metallo-hydrolase/oxidoreductase"/>
    <property type="match status" value="1"/>
</dbReference>
<dbReference type="InterPro" id="IPR001279">
    <property type="entry name" value="Metallo-B-lactamas"/>
</dbReference>
<accession>A0ABQ5ME73</accession>